<feature type="compositionally biased region" description="Low complexity" evidence="1">
    <location>
        <begin position="158"/>
        <end position="187"/>
    </location>
</feature>
<feature type="region of interest" description="Disordered" evidence="1">
    <location>
        <begin position="158"/>
        <end position="192"/>
    </location>
</feature>
<reference evidence="3" key="1">
    <citation type="journal article" date="2008" name="Nat. Genet.">
        <title>The Pristionchus pacificus genome provides a unique perspective on nematode lifestyle and parasitism.</title>
        <authorList>
            <person name="Dieterich C."/>
            <person name="Clifton S.W."/>
            <person name="Schuster L.N."/>
            <person name="Chinwalla A."/>
            <person name="Delehaunty K."/>
            <person name="Dinkelacker I."/>
            <person name="Fulton L."/>
            <person name="Fulton R."/>
            <person name="Godfrey J."/>
            <person name="Minx P."/>
            <person name="Mitreva M."/>
            <person name="Roeseler W."/>
            <person name="Tian H."/>
            <person name="Witte H."/>
            <person name="Yang S.P."/>
            <person name="Wilson R.K."/>
            <person name="Sommer R.J."/>
        </authorList>
    </citation>
    <scope>NUCLEOTIDE SEQUENCE [LARGE SCALE GENOMIC DNA]</scope>
    <source>
        <strain evidence="3">PS312</strain>
    </source>
</reference>
<evidence type="ECO:0000313" key="3">
    <source>
        <dbReference type="Proteomes" id="UP000005239"/>
    </source>
</evidence>
<protein>
    <submittedName>
        <fullName evidence="2">Uncharacterized protein</fullName>
    </submittedName>
</protein>
<accession>A0A8R1UM68</accession>
<proteinExistence type="predicted"/>
<reference evidence="2" key="2">
    <citation type="submission" date="2022-06" db="UniProtKB">
        <authorList>
            <consortium name="EnsemblMetazoa"/>
        </authorList>
    </citation>
    <scope>IDENTIFICATION</scope>
    <source>
        <strain evidence="2">PS312</strain>
    </source>
</reference>
<organism evidence="2 3">
    <name type="scientific">Pristionchus pacificus</name>
    <name type="common">Parasitic nematode worm</name>
    <dbReference type="NCBI Taxonomy" id="54126"/>
    <lineage>
        <taxon>Eukaryota</taxon>
        <taxon>Metazoa</taxon>
        <taxon>Ecdysozoa</taxon>
        <taxon>Nematoda</taxon>
        <taxon>Chromadorea</taxon>
        <taxon>Rhabditida</taxon>
        <taxon>Rhabditina</taxon>
        <taxon>Diplogasteromorpha</taxon>
        <taxon>Diplogasteroidea</taxon>
        <taxon>Neodiplogasteridae</taxon>
        <taxon>Pristionchus</taxon>
    </lineage>
</organism>
<sequence>MLKLALARVFLCTLNACLRRRHKFVLGDKFSRRDRMPPAHCDCAELELTRKMSEIRERSFIKMVHLVILLFFIPSVTSTCFVKEQPGEKRKIIDRKTPLTIEQCEIGCSDDVNCKAYAYSLPSFCVHLGEVIGAGCIGEVNVKSDQCGVESTTTTEVSTAETKTTPEVTTTTEITTTTPTTPTTTTTQWNPVIPTCKPSEEGLGWRDASLPYYVKDNLIIACGNGPKLFRDPGHLYTTTIGNHYPFLGGPEENWAKYVCGMAKSDDGNVRAKGCIDTWLTYDQFYCVDYTPPTYSRCCTPIVEKSLPIGDNLCGAKPFKSWKTSTQSSTHTSKLECTPEGWKADGIIVYPFSGVCFVKKQASENRQIIDSKSSLDIAQCEIGCMDNNKCKAYAFALPSLCVHLGDVNGSGCLGEVYLKDEKCESTTTTEMPTTPQPWNPMSEVCKPDEGGLTDIITKDPDFNKDQKYVKDNFRLACANGPRLFRDSSGNHYPFLGVQNSLLFILNGMAKKSVGGTGEDRISLYPKQLGDLPCVEFKPPTYPKCCTPIVQNALPNGDSLCGDKGFKSWKESSNGFATAKTTSLECTPNGWTAGGTLVVPFSVQCG</sequence>
<keyword evidence="3" id="KW-1185">Reference proteome</keyword>
<evidence type="ECO:0000256" key="1">
    <source>
        <dbReference type="SAM" id="MobiDB-lite"/>
    </source>
</evidence>
<dbReference type="AlphaFoldDB" id="A0A2A6BKY7"/>
<name>A0A2A6BKY7_PRIPA</name>
<dbReference type="EnsemblMetazoa" id="PPA35737.1">
    <property type="protein sequence ID" value="PPA35737.1"/>
    <property type="gene ID" value="WBGene00274106"/>
</dbReference>
<evidence type="ECO:0000313" key="2">
    <source>
        <dbReference type="EnsemblMetazoa" id="PPA35737.1"/>
    </source>
</evidence>
<dbReference type="Proteomes" id="UP000005239">
    <property type="component" value="Unassembled WGS sequence"/>
</dbReference>
<accession>A0A2A6BKY7</accession>
<gene>
    <name evidence="2" type="primary">WBGene00274106</name>
</gene>